<reference evidence="1" key="1">
    <citation type="submission" date="2020-05" db="EMBL/GenBank/DDBJ databases">
        <authorList>
            <person name="Zhu T."/>
            <person name="Keshari N."/>
            <person name="Lu X."/>
        </authorList>
    </citation>
    <scope>NUCLEOTIDE SEQUENCE</scope>
    <source>
        <strain evidence="1">NK1-12</strain>
    </source>
</reference>
<accession>A0AA96WMX7</accession>
<organism evidence="1">
    <name type="scientific">Leptolyngbya sp. NK1-12</name>
    <dbReference type="NCBI Taxonomy" id="2547451"/>
    <lineage>
        <taxon>Bacteria</taxon>
        <taxon>Bacillati</taxon>
        <taxon>Cyanobacteriota</taxon>
        <taxon>Cyanophyceae</taxon>
        <taxon>Leptolyngbyales</taxon>
        <taxon>Leptolyngbyaceae</taxon>
        <taxon>Leptolyngbya group</taxon>
        <taxon>Leptolyngbya</taxon>
    </lineage>
</organism>
<protein>
    <submittedName>
        <fullName evidence="1">Uncharacterized protein</fullName>
    </submittedName>
</protein>
<evidence type="ECO:0000313" key="1">
    <source>
        <dbReference type="EMBL" id="WNZ25371.1"/>
    </source>
</evidence>
<sequence>MNADSIEDSTSLDMVNMKNEEVNMIGVDALVNLADKLGIITAVKDKLIKRPDPAADKLITALEELAKVFEALNSEMSKYLSVTFYDGQEFKERAEERAHLVELEGGQISARMARARGHCRKIINIYDKYLVTWFDNVLSQEESQKMRELFEALAESDAHMIAAIDEVSFWLSRQAEETLNMVDNGEFDKADRKVKKARIEVLSKRKTIAQALTTLFDLQSEFIGISGVV</sequence>
<dbReference type="EMBL" id="CP053586">
    <property type="protein sequence ID" value="WNZ25371.1"/>
    <property type="molecule type" value="Genomic_DNA"/>
</dbReference>
<dbReference type="AlphaFoldDB" id="A0AA96WMX7"/>
<proteinExistence type="predicted"/>
<dbReference type="RefSeq" id="WP_316431514.1">
    <property type="nucleotide sequence ID" value="NZ_CP053586.1"/>
</dbReference>
<name>A0AA96WMX7_9CYAN</name>
<gene>
    <name evidence="1" type="ORF">HJG54_22640</name>
</gene>